<keyword evidence="4 7" id="KW-0665">Pyrimidine biosynthesis</keyword>
<dbReference type="Gene3D" id="3.40.50.1370">
    <property type="entry name" value="Aspartate/ornithine carbamoyltransferase"/>
    <property type="match status" value="2"/>
</dbReference>
<dbReference type="PRINTS" id="PR00101">
    <property type="entry name" value="ATCASE"/>
</dbReference>
<accession>A0ABU6NJG0</accession>
<gene>
    <name evidence="7" type="primary">pyrB</name>
    <name evidence="10" type="ORF">P5F74_04355</name>
</gene>
<evidence type="ECO:0000256" key="1">
    <source>
        <dbReference type="ARBA" id="ARBA00004852"/>
    </source>
</evidence>
<evidence type="ECO:0000259" key="8">
    <source>
        <dbReference type="Pfam" id="PF00185"/>
    </source>
</evidence>
<comment type="similarity">
    <text evidence="2 7">Belongs to the aspartate/ornithine carbamoyltransferase superfamily. ATCase family.</text>
</comment>
<protein>
    <recommendedName>
        <fullName evidence="7">Aspartate carbamoyltransferase</fullName>
        <ecNumber evidence="7">2.1.3.2</ecNumber>
    </recommendedName>
    <alternativeName>
        <fullName evidence="7">Aspartate transcarbamylase</fullName>
        <shortName evidence="7">ATCase</shortName>
    </alternativeName>
</protein>
<dbReference type="PANTHER" id="PTHR45753:SF6">
    <property type="entry name" value="ASPARTATE CARBAMOYLTRANSFERASE"/>
    <property type="match status" value="1"/>
</dbReference>
<comment type="subunit">
    <text evidence="7">Heterododecamer (2C3:3R2) of six catalytic PyrB chains organized as two trimers (C3), and six regulatory PyrI chains organized as three dimers (R2).</text>
</comment>
<dbReference type="Pfam" id="PF00185">
    <property type="entry name" value="OTCace"/>
    <property type="match status" value="1"/>
</dbReference>
<dbReference type="RefSeq" id="WP_060703970.1">
    <property type="nucleotide sequence ID" value="NZ_JAROAS010000006.1"/>
</dbReference>
<evidence type="ECO:0000259" key="9">
    <source>
        <dbReference type="Pfam" id="PF02729"/>
    </source>
</evidence>
<keyword evidence="3 7" id="KW-0808">Transferase</keyword>
<dbReference type="PRINTS" id="PR00100">
    <property type="entry name" value="AOTCASE"/>
</dbReference>
<feature type="binding site" evidence="7">
    <location>
        <position position="138"/>
    </location>
    <ligand>
        <name>carbamoyl phosphate</name>
        <dbReference type="ChEBI" id="CHEBI:58228"/>
    </ligand>
</feature>
<dbReference type="InterPro" id="IPR002082">
    <property type="entry name" value="Asp_carbamoyltransf"/>
</dbReference>
<feature type="domain" description="Aspartate/ornithine carbamoyltransferase Asp/Orn-binding" evidence="8">
    <location>
        <begin position="154"/>
        <end position="296"/>
    </location>
</feature>
<evidence type="ECO:0000256" key="5">
    <source>
        <dbReference type="ARBA" id="ARBA00043884"/>
    </source>
</evidence>
<dbReference type="EMBL" id="JAROAS010000006">
    <property type="protein sequence ID" value="MED4127365.1"/>
    <property type="molecule type" value="Genomic_DNA"/>
</dbReference>
<feature type="binding site" evidence="7">
    <location>
        <position position="135"/>
    </location>
    <ligand>
        <name>carbamoyl phosphate</name>
        <dbReference type="ChEBI" id="CHEBI:58228"/>
    </ligand>
</feature>
<dbReference type="PANTHER" id="PTHR45753">
    <property type="entry name" value="ORNITHINE CARBAMOYLTRANSFERASE, MITOCHONDRIAL"/>
    <property type="match status" value="1"/>
</dbReference>
<dbReference type="InterPro" id="IPR006131">
    <property type="entry name" value="Asp_carbamoyltransf_Asp/Orn-bd"/>
</dbReference>
<keyword evidence="11" id="KW-1185">Reference proteome</keyword>
<dbReference type="SUPFAM" id="SSF53671">
    <property type="entry name" value="Aspartate/ornithine carbamoyltransferase"/>
    <property type="match status" value="1"/>
</dbReference>
<dbReference type="InterPro" id="IPR006132">
    <property type="entry name" value="Asp/Orn_carbamoyltranf_P-bd"/>
</dbReference>
<feature type="binding site" evidence="7">
    <location>
        <position position="219"/>
    </location>
    <ligand>
        <name>L-aspartate</name>
        <dbReference type="ChEBI" id="CHEBI:29991"/>
    </ligand>
</feature>
<comment type="pathway">
    <text evidence="1 7">Pyrimidine metabolism; UMP biosynthesis via de novo pathway; (S)-dihydroorotate from bicarbonate: step 2/3.</text>
</comment>
<feature type="domain" description="Aspartate/ornithine carbamoyltransferase carbamoyl-P binding" evidence="9">
    <location>
        <begin position="13"/>
        <end position="148"/>
    </location>
</feature>
<proteinExistence type="inferred from homology"/>
<evidence type="ECO:0000313" key="11">
    <source>
        <dbReference type="Proteomes" id="UP001341820"/>
    </source>
</evidence>
<dbReference type="HAMAP" id="MF_00001">
    <property type="entry name" value="Asp_carb_tr"/>
    <property type="match status" value="1"/>
</dbReference>
<dbReference type="GO" id="GO:0004070">
    <property type="term" value="F:aspartate carbamoyltransferase activity"/>
    <property type="evidence" value="ECO:0007669"/>
    <property type="project" value="UniProtKB-EC"/>
</dbReference>
<sequence>MAVQLYGSHNESLYTMSQLQIDEVYELLHQAEQFSTGETWHPKKQTFVANLFFEPSTRTRFSFEVAERKLGFDILQFDSKSSSTQKGETLYDTVRTLQSIGASAVVIRHSKDEFYEELKDIDIPIINAGDGCGNHPTQSLLDLLTIKQEFGQFDGLNVTIVGDLHHSRVARSNAEILSRLGAMVTIAGPTEWMGDFQTHYRYVTMDEAVKGSDVMMLLRVQHERHGSEGSFSKEAYHGQYGLTIDRERKMKRDSIIMHPAPVNRGVEIDGQLVECERSRIYKQSANGVAIRMAVLKRAFDR</sequence>
<reference evidence="10 11" key="1">
    <citation type="submission" date="2023-03" db="EMBL/GenBank/DDBJ databases">
        <title>Bacillus Genome Sequencing.</title>
        <authorList>
            <person name="Dunlap C."/>
        </authorList>
    </citation>
    <scope>NUCLEOTIDE SEQUENCE [LARGE SCALE GENOMIC DNA]</scope>
    <source>
        <strain evidence="10 11">B-4107</strain>
    </source>
</reference>
<dbReference type="Pfam" id="PF02729">
    <property type="entry name" value="OTCace_N"/>
    <property type="match status" value="1"/>
</dbReference>
<feature type="binding site" evidence="7">
    <location>
        <position position="59"/>
    </location>
    <ligand>
        <name>carbamoyl phosphate</name>
        <dbReference type="ChEBI" id="CHEBI:58228"/>
    </ligand>
</feature>
<dbReference type="InterPro" id="IPR036901">
    <property type="entry name" value="Asp/Orn_carbamoylTrfase_sf"/>
</dbReference>
<evidence type="ECO:0000313" key="10">
    <source>
        <dbReference type="EMBL" id="MED4127365.1"/>
    </source>
</evidence>
<evidence type="ECO:0000256" key="7">
    <source>
        <dbReference type="HAMAP-Rule" id="MF_00001"/>
    </source>
</evidence>
<evidence type="ECO:0000256" key="2">
    <source>
        <dbReference type="ARBA" id="ARBA00008896"/>
    </source>
</evidence>
<evidence type="ECO:0000256" key="4">
    <source>
        <dbReference type="ARBA" id="ARBA00022975"/>
    </source>
</evidence>
<feature type="binding site" evidence="7">
    <location>
        <position position="58"/>
    </location>
    <ligand>
        <name>carbamoyl phosphate</name>
        <dbReference type="ChEBI" id="CHEBI:58228"/>
    </ligand>
</feature>
<name>A0ABU6NJG0_9BACI</name>
<comment type="catalytic activity">
    <reaction evidence="6 7">
        <text>carbamoyl phosphate + L-aspartate = N-carbamoyl-L-aspartate + phosphate + H(+)</text>
        <dbReference type="Rhea" id="RHEA:20013"/>
        <dbReference type="ChEBI" id="CHEBI:15378"/>
        <dbReference type="ChEBI" id="CHEBI:29991"/>
        <dbReference type="ChEBI" id="CHEBI:32814"/>
        <dbReference type="ChEBI" id="CHEBI:43474"/>
        <dbReference type="ChEBI" id="CHEBI:58228"/>
        <dbReference type="EC" id="2.1.3.2"/>
    </reaction>
</comment>
<dbReference type="PROSITE" id="PS00097">
    <property type="entry name" value="CARBAMOYLTRANSFERASE"/>
    <property type="match status" value="1"/>
</dbReference>
<dbReference type="NCBIfam" id="NF002032">
    <property type="entry name" value="PRK00856.1"/>
    <property type="match status" value="1"/>
</dbReference>
<dbReference type="EC" id="2.1.3.2" evidence="7"/>
<feature type="binding site" evidence="7">
    <location>
        <position position="260"/>
    </location>
    <ligand>
        <name>carbamoyl phosphate</name>
        <dbReference type="ChEBI" id="CHEBI:58228"/>
    </ligand>
</feature>
<feature type="binding site" evidence="7">
    <location>
        <position position="168"/>
    </location>
    <ligand>
        <name>L-aspartate</name>
        <dbReference type="ChEBI" id="CHEBI:29991"/>
    </ligand>
</feature>
<feature type="binding site" evidence="7">
    <location>
        <position position="108"/>
    </location>
    <ligand>
        <name>carbamoyl phosphate</name>
        <dbReference type="ChEBI" id="CHEBI:58228"/>
    </ligand>
</feature>
<organism evidence="10 11">
    <name type="scientific">Shouchella miscanthi</name>
    <dbReference type="NCBI Taxonomy" id="2598861"/>
    <lineage>
        <taxon>Bacteria</taxon>
        <taxon>Bacillati</taxon>
        <taxon>Bacillota</taxon>
        <taxon>Bacilli</taxon>
        <taxon>Bacillales</taxon>
        <taxon>Bacillaceae</taxon>
        <taxon>Shouchella</taxon>
    </lineage>
</organism>
<dbReference type="Proteomes" id="UP001341820">
    <property type="component" value="Unassembled WGS sequence"/>
</dbReference>
<dbReference type="InterPro" id="IPR006130">
    <property type="entry name" value="Asp/Orn_carbamoylTrfase"/>
</dbReference>
<dbReference type="NCBIfam" id="TIGR00670">
    <property type="entry name" value="asp_carb_tr"/>
    <property type="match status" value="1"/>
</dbReference>
<evidence type="ECO:0000256" key="3">
    <source>
        <dbReference type="ARBA" id="ARBA00022679"/>
    </source>
</evidence>
<evidence type="ECO:0000256" key="6">
    <source>
        <dbReference type="ARBA" id="ARBA00048859"/>
    </source>
</evidence>
<comment type="caution">
    <text evidence="10">The sequence shown here is derived from an EMBL/GenBank/DDBJ whole genome shotgun (WGS) entry which is preliminary data.</text>
</comment>
<comment type="function">
    <text evidence="5 7">Catalyzes the condensation of carbamoyl phosphate and aspartate to form carbamoyl aspartate and inorganic phosphate, the committed step in the de novo pyrimidine nucleotide biosynthesis pathway.</text>
</comment>
<feature type="binding site" evidence="7">
    <location>
        <position position="86"/>
    </location>
    <ligand>
        <name>L-aspartate</name>
        <dbReference type="ChEBI" id="CHEBI:29991"/>
    </ligand>
</feature>
<feature type="binding site" evidence="7">
    <location>
        <position position="261"/>
    </location>
    <ligand>
        <name>carbamoyl phosphate</name>
        <dbReference type="ChEBI" id="CHEBI:58228"/>
    </ligand>
</feature>